<dbReference type="PANTHER" id="PTHR43406:SF1">
    <property type="entry name" value="TRYPTOPHAN SYNTHASE ALPHA CHAIN, CHLOROPLASTIC"/>
    <property type="match status" value="1"/>
</dbReference>
<evidence type="ECO:0000256" key="5">
    <source>
        <dbReference type="ARBA" id="ARBA00022822"/>
    </source>
</evidence>
<comment type="similarity">
    <text evidence="9">Belongs to the TrpA family.</text>
</comment>
<dbReference type="InterPro" id="IPR013785">
    <property type="entry name" value="Aldolase_TIM"/>
</dbReference>
<dbReference type="Gene3D" id="3.20.20.70">
    <property type="entry name" value="Aldolase class I"/>
    <property type="match status" value="1"/>
</dbReference>
<sequence length="246" mass="27433">MSRDKLLVVYMTLGYPDNGRYLEFMRESVKNGADILEIGIPPKYAKYDGPVIRKSYEKVSGKFDLWSFLPETRKVIGNTKAIALTYLEDWVSELDSFLTKLKVAGLDGVLFPDLLIDFVDDYQMYSSKVREKSLNNVIFTAPSVPDRMIMEVSKQSDLFLYYGVRPTTGIPLPITVSSLVTRVRNLVDNKLVVGFGLSDENDLRKALKAGADGAAVGTAFIQAIEKGGVKDAVDLVIKLRSILDEF</sequence>
<dbReference type="OrthoDB" id="25658at2157"/>
<dbReference type="NCBIfam" id="NF009621">
    <property type="entry name" value="PRK13125.1"/>
    <property type="match status" value="1"/>
</dbReference>
<keyword evidence="6 9" id="KW-0057">Aromatic amino acid biosynthesis</keyword>
<protein>
    <recommendedName>
        <fullName evidence="9">Tryptophan synthase alpha chain</fullName>
        <ecNumber evidence="9">4.2.1.20</ecNumber>
    </recommendedName>
</protein>
<evidence type="ECO:0000256" key="6">
    <source>
        <dbReference type="ARBA" id="ARBA00023141"/>
    </source>
</evidence>
<comment type="subunit">
    <text evidence="3 9">Tetramer of two alpha and two beta chains.</text>
</comment>
<dbReference type="Proteomes" id="UP000470772">
    <property type="component" value="Unassembled WGS sequence"/>
</dbReference>
<reference evidence="10 11" key="1">
    <citation type="submission" date="2019-10" db="EMBL/GenBank/DDBJ databases">
        <title>Sequencing and Assembly of Multiple Reported Metal-Biooxidizing Members of the Extremely Thermoacidophilic Archaeal Family Sulfolobaceae.</title>
        <authorList>
            <person name="Counts J.A."/>
            <person name="Kelly R.M."/>
        </authorList>
    </citation>
    <scope>NUCLEOTIDE SEQUENCE [LARGE SCALE GENOMIC DNA]</scope>
    <source>
        <strain evidence="10 11">DSM 6482</strain>
    </source>
</reference>
<evidence type="ECO:0000256" key="7">
    <source>
        <dbReference type="ARBA" id="ARBA00023239"/>
    </source>
</evidence>
<keyword evidence="11" id="KW-1185">Reference proteome</keyword>
<dbReference type="PANTHER" id="PTHR43406">
    <property type="entry name" value="TRYPTOPHAN SYNTHASE, ALPHA CHAIN"/>
    <property type="match status" value="1"/>
</dbReference>
<dbReference type="GO" id="GO:0004834">
    <property type="term" value="F:tryptophan synthase activity"/>
    <property type="evidence" value="ECO:0007669"/>
    <property type="project" value="UniProtKB-UniRule"/>
</dbReference>
<dbReference type="GO" id="GO:0005829">
    <property type="term" value="C:cytosol"/>
    <property type="evidence" value="ECO:0007669"/>
    <property type="project" value="TreeGrafter"/>
</dbReference>
<feature type="active site" description="Proton acceptor" evidence="9">
    <location>
        <position position="48"/>
    </location>
</feature>
<evidence type="ECO:0000256" key="8">
    <source>
        <dbReference type="ARBA" id="ARBA00049047"/>
    </source>
</evidence>
<proteinExistence type="inferred from homology"/>
<dbReference type="CDD" id="cd04724">
    <property type="entry name" value="Tryptophan_synthase_alpha"/>
    <property type="match status" value="1"/>
</dbReference>
<dbReference type="Pfam" id="PF00290">
    <property type="entry name" value="Trp_syntA"/>
    <property type="match status" value="1"/>
</dbReference>
<dbReference type="AlphaFoldDB" id="A0A6A9QJP8"/>
<accession>A0A6A9QJP8</accession>
<keyword evidence="5 9" id="KW-0822">Tryptophan biosynthesis</keyword>
<name>A0A6A9QJP8_SULME</name>
<dbReference type="InterPro" id="IPR011060">
    <property type="entry name" value="RibuloseP-bd_barrel"/>
</dbReference>
<dbReference type="HAMAP" id="MF_00131">
    <property type="entry name" value="Trp_synth_alpha"/>
    <property type="match status" value="1"/>
</dbReference>
<evidence type="ECO:0000256" key="3">
    <source>
        <dbReference type="ARBA" id="ARBA00011270"/>
    </source>
</evidence>
<evidence type="ECO:0000313" key="11">
    <source>
        <dbReference type="Proteomes" id="UP000470772"/>
    </source>
</evidence>
<keyword evidence="4 9" id="KW-0028">Amino-acid biosynthesis</keyword>
<evidence type="ECO:0000256" key="9">
    <source>
        <dbReference type="HAMAP-Rule" id="MF_00131"/>
    </source>
</evidence>
<dbReference type="InterPro" id="IPR002028">
    <property type="entry name" value="Trp_synthase_suA"/>
</dbReference>
<comment type="pathway">
    <text evidence="2 9">Amino-acid biosynthesis; L-tryptophan biosynthesis; L-tryptophan from chorismate: step 5/5.</text>
</comment>
<dbReference type="RefSeq" id="WP_054837823.1">
    <property type="nucleotide sequence ID" value="NZ_BBBY01000002.1"/>
</dbReference>
<dbReference type="PROSITE" id="PS00167">
    <property type="entry name" value="TRP_SYNTHASE_ALPHA"/>
    <property type="match status" value="1"/>
</dbReference>
<comment type="caution">
    <text evidence="10">The sequence shown here is derived from an EMBL/GenBank/DDBJ whole genome shotgun (WGS) entry which is preliminary data.</text>
</comment>
<dbReference type="EMBL" id="WGGD01000005">
    <property type="protein sequence ID" value="MUN27948.1"/>
    <property type="molecule type" value="Genomic_DNA"/>
</dbReference>
<evidence type="ECO:0000313" key="10">
    <source>
        <dbReference type="EMBL" id="MUN27948.1"/>
    </source>
</evidence>
<gene>
    <name evidence="9" type="primary">trpA</name>
    <name evidence="10" type="ORF">GC250_00350</name>
</gene>
<dbReference type="SUPFAM" id="SSF51366">
    <property type="entry name" value="Ribulose-phoshate binding barrel"/>
    <property type="match status" value="1"/>
</dbReference>
<comment type="catalytic activity">
    <reaction evidence="8 9">
        <text>(1S,2R)-1-C-(indol-3-yl)glycerol 3-phosphate + L-serine = D-glyceraldehyde 3-phosphate + L-tryptophan + H2O</text>
        <dbReference type="Rhea" id="RHEA:10532"/>
        <dbReference type="ChEBI" id="CHEBI:15377"/>
        <dbReference type="ChEBI" id="CHEBI:33384"/>
        <dbReference type="ChEBI" id="CHEBI:57912"/>
        <dbReference type="ChEBI" id="CHEBI:58866"/>
        <dbReference type="ChEBI" id="CHEBI:59776"/>
        <dbReference type="EC" id="4.2.1.20"/>
    </reaction>
</comment>
<comment type="function">
    <text evidence="1 9">The alpha subunit is responsible for the aldol cleavage of indoleglycerol phosphate to indole and glyceraldehyde 3-phosphate.</text>
</comment>
<evidence type="ECO:0000256" key="2">
    <source>
        <dbReference type="ARBA" id="ARBA00004733"/>
    </source>
</evidence>
<evidence type="ECO:0000256" key="4">
    <source>
        <dbReference type="ARBA" id="ARBA00022605"/>
    </source>
</evidence>
<organism evidence="10 11">
    <name type="scientific">Sulfuracidifex metallicus DSM 6482 = JCM 9184</name>
    <dbReference type="NCBI Taxonomy" id="523847"/>
    <lineage>
        <taxon>Archaea</taxon>
        <taxon>Thermoproteota</taxon>
        <taxon>Thermoprotei</taxon>
        <taxon>Sulfolobales</taxon>
        <taxon>Sulfolobaceae</taxon>
        <taxon>Sulfuracidifex</taxon>
    </lineage>
</organism>
<dbReference type="EC" id="4.2.1.20" evidence="9"/>
<evidence type="ECO:0000256" key="1">
    <source>
        <dbReference type="ARBA" id="ARBA00003365"/>
    </source>
</evidence>
<dbReference type="InterPro" id="IPR018204">
    <property type="entry name" value="Trp_synthase_alpha_AS"/>
</dbReference>
<keyword evidence="7 9" id="KW-0456">Lyase</keyword>
<feature type="active site" description="Proton acceptor" evidence="9">
    <location>
        <position position="37"/>
    </location>
</feature>
<dbReference type="UniPathway" id="UPA00035">
    <property type="reaction ID" value="UER00044"/>
</dbReference>